<accession>A0A833H430</accession>
<proteinExistence type="inferred from homology"/>
<dbReference type="EC" id="4.2.1.151" evidence="4"/>
<dbReference type="CDD" id="cd13634">
    <property type="entry name" value="PBP2_Sco4506"/>
    <property type="match status" value="1"/>
</dbReference>
<comment type="function">
    <text evidence="4">Catalyzes the dehydration of chorismate into 3-[(1-carboxyvinyl)oxy]benzoate, a step in the biosynthesis of menaquinone (MK, vitamin K2).</text>
</comment>
<evidence type="ECO:0000313" key="5">
    <source>
        <dbReference type="EMBL" id="KAB2934609.1"/>
    </source>
</evidence>
<evidence type="ECO:0000256" key="3">
    <source>
        <dbReference type="ARBA" id="ARBA00023239"/>
    </source>
</evidence>
<dbReference type="Pfam" id="PF02621">
    <property type="entry name" value="VitK2_biosynth"/>
    <property type="match status" value="1"/>
</dbReference>
<comment type="similarity">
    <text evidence="4">Belongs to the MqnA/MqnD family. MqnA subfamily.</text>
</comment>
<evidence type="ECO:0000256" key="1">
    <source>
        <dbReference type="ARBA" id="ARBA00004863"/>
    </source>
</evidence>
<evidence type="ECO:0000256" key="4">
    <source>
        <dbReference type="HAMAP-Rule" id="MF_00995"/>
    </source>
</evidence>
<dbReference type="Gene3D" id="3.40.190.10">
    <property type="entry name" value="Periplasmic binding protein-like II"/>
    <property type="match status" value="2"/>
</dbReference>
<keyword evidence="3 4" id="KW-0456">Lyase</keyword>
<comment type="pathway">
    <text evidence="1 4">Quinol/quinone metabolism; menaquinone biosynthesis.</text>
</comment>
<sequence>MQPSLSPKNWFMRLGLVRYLNARPLDFAFQTDTERCTGVTCHPDTPARLVEQLLAGELDAALISSVECFRNADRLAWCDSVGVASESEVQSLLYLRRECDDLDMPVKRIYLDEGSRTTVALVRLLYLRRFGHLPECVSLPPEEIPAKLDADTAGLLIGDAALSMFKSPAGFHFHDLVTWWRSETGLPFVAALWAYPKEKAALFTGGFFESSLEWGLARMDEILARYGEEYRNYLTEALHYRLTAEDRRALAVFSGLLQEKGLL</sequence>
<name>A0A833H430_9LEPT</name>
<comment type="catalytic activity">
    <reaction evidence="4">
        <text>chorismate = 3-[(1-carboxyvinyl)-oxy]benzoate + H2O</text>
        <dbReference type="Rhea" id="RHEA:40051"/>
        <dbReference type="ChEBI" id="CHEBI:15377"/>
        <dbReference type="ChEBI" id="CHEBI:29748"/>
        <dbReference type="ChEBI" id="CHEBI:76981"/>
        <dbReference type="EC" id="4.2.1.151"/>
    </reaction>
</comment>
<dbReference type="PANTHER" id="PTHR37690">
    <property type="entry name" value="CHORISMATE DEHYDRATASE"/>
    <property type="match status" value="1"/>
</dbReference>
<organism evidence="5 6">
    <name type="scientific">Leptonema illini</name>
    <dbReference type="NCBI Taxonomy" id="183"/>
    <lineage>
        <taxon>Bacteria</taxon>
        <taxon>Pseudomonadati</taxon>
        <taxon>Spirochaetota</taxon>
        <taxon>Spirochaetia</taxon>
        <taxon>Leptospirales</taxon>
        <taxon>Leptospiraceae</taxon>
        <taxon>Leptonema</taxon>
    </lineage>
</organism>
<reference evidence="5 6" key="1">
    <citation type="submission" date="2019-10" db="EMBL/GenBank/DDBJ databases">
        <title>Extracellular Electron Transfer in a Candidatus Methanoperedens spp. Enrichment Culture.</title>
        <authorList>
            <person name="Berger S."/>
            <person name="Rangel Shaw D."/>
            <person name="Berben T."/>
            <person name="In 'T Zandt M."/>
            <person name="Frank J."/>
            <person name="Reimann J."/>
            <person name="Jetten M.S.M."/>
            <person name="Welte C.U."/>
        </authorList>
    </citation>
    <scope>NUCLEOTIDE SEQUENCE [LARGE SCALE GENOMIC DNA]</scope>
    <source>
        <strain evidence="5">SB12</strain>
    </source>
</reference>
<dbReference type="EMBL" id="WBUI01000002">
    <property type="protein sequence ID" value="KAB2934609.1"/>
    <property type="molecule type" value="Genomic_DNA"/>
</dbReference>
<dbReference type="Proteomes" id="UP000460298">
    <property type="component" value="Unassembled WGS sequence"/>
</dbReference>
<dbReference type="SUPFAM" id="SSF53850">
    <property type="entry name" value="Periplasmic binding protein-like II"/>
    <property type="match status" value="1"/>
</dbReference>
<evidence type="ECO:0000256" key="2">
    <source>
        <dbReference type="ARBA" id="ARBA00022428"/>
    </source>
</evidence>
<protein>
    <recommendedName>
        <fullName evidence="4">Chorismate dehydratase</fullName>
        <ecNumber evidence="4">4.2.1.151</ecNumber>
    </recommendedName>
    <alternativeName>
        <fullName evidence="4">Menaquinone biosynthetic enzyme MqnA</fullName>
    </alternativeName>
</protein>
<comment type="caution">
    <text evidence="5">The sequence shown here is derived from an EMBL/GenBank/DDBJ whole genome shotgun (WGS) entry which is preliminary data.</text>
</comment>
<dbReference type="PANTHER" id="PTHR37690:SF1">
    <property type="entry name" value="CHORISMATE DEHYDRATASE"/>
    <property type="match status" value="1"/>
</dbReference>
<evidence type="ECO:0000313" key="6">
    <source>
        <dbReference type="Proteomes" id="UP000460298"/>
    </source>
</evidence>
<keyword evidence="2 4" id="KW-0474">Menaquinone biosynthesis</keyword>
<gene>
    <name evidence="4" type="primary">mqnA</name>
    <name evidence="5" type="ORF">F9K24_02200</name>
</gene>
<dbReference type="GO" id="GO:0016836">
    <property type="term" value="F:hydro-lyase activity"/>
    <property type="evidence" value="ECO:0007669"/>
    <property type="project" value="UniProtKB-UniRule"/>
</dbReference>
<dbReference type="HAMAP" id="MF_00995">
    <property type="entry name" value="MqnA"/>
    <property type="match status" value="1"/>
</dbReference>
<dbReference type="GO" id="GO:0009234">
    <property type="term" value="P:menaquinone biosynthetic process"/>
    <property type="evidence" value="ECO:0007669"/>
    <property type="project" value="UniProtKB-UniRule"/>
</dbReference>
<dbReference type="AlphaFoldDB" id="A0A833H430"/>
<dbReference type="InterPro" id="IPR003773">
    <property type="entry name" value="Menaquinone_biosynth"/>
</dbReference>
<dbReference type="InterPro" id="IPR030868">
    <property type="entry name" value="MqnA"/>
</dbReference>
<dbReference type="UniPathway" id="UPA00079"/>